<name>A0A6A4QA42_LUPAL</name>
<dbReference type="PANTHER" id="PTHR37189">
    <property type="entry name" value="CONCANAVALIN A-LIKE LECTIN/GLUCANASE DOMAIN-CONTAINING PROTEIN-RELATED"/>
    <property type="match status" value="1"/>
</dbReference>
<dbReference type="AlphaFoldDB" id="A0A6A4QA42"/>
<sequence>MAPEPAILLTVLIIAGLSSAKDLRPSDHGLVFQTLSPASSYFTPDMKSFFNTDKSSPSTTSTVAFNYGDAMPPSWRRSTNLNGGGDSLGKTLVAVSVVCGIAGVVLLVASVLIYMYKHPNQELNAAFRGNDGEANEDNNKLQLVVHSS</sequence>
<evidence type="ECO:0000313" key="1">
    <source>
        <dbReference type="EMBL" id="KAE9610376.1"/>
    </source>
</evidence>
<keyword evidence="2" id="KW-1185">Reference proteome</keyword>
<dbReference type="PANTHER" id="PTHR37189:SF2">
    <property type="entry name" value="PROTEIN, PUTATIVE-RELATED"/>
    <property type="match status" value="1"/>
</dbReference>
<organism evidence="1 2">
    <name type="scientific">Lupinus albus</name>
    <name type="common">White lupine</name>
    <name type="synonym">Lupinus termis</name>
    <dbReference type="NCBI Taxonomy" id="3870"/>
    <lineage>
        <taxon>Eukaryota</taxon>
        <taxon>Viridiplantae</taxon>
        <taxon>Streptophyta</taxon>
        <taxon>Embryophyta</taxon>
        <taxon>Tracheophyta</taxon>
        <taxon>Spermatophyta</taxon>
        <taxon>Magnoliopsida</taxon>
        <taxon>eudicotyledons</taxon>
        <taxon>Gunneridae</taxon>
        <taxon>Pentapetalae</taxon>
        <taxon>rosids</taxon>
        <taxon>fabids</taxon>
        <taxon>Fabales</taxon>
        <taxon>Fabaceae</taxon>
        <taxon>Papilionoideae</taxon>
        <taxon>50 kb inversion clade</taxon>
        <taxon>genistoids sensu lato</taxon>
        <taxon>core genistoids</taxon>
        <taxon>Genisteae</taxon>
        <taxon>Lupinus</taxon>
    </lineage>
</organism>
<protein>
    <submittedName>
        <fullName evidence="1">Uncharacterized protein</fullName>
    </submittedName>
</protein>
<proteinExistence type="predicted"/>
<dbReference type="OrthoDB" id="1107534at2759"/>
<dbReference type="Proteomes" id="UP000447434">
    <property type="component" value="Chromosome 7"/>
</dbReference>
<accession>A0A6A4QA42</accession>
<gene>
    <name evidence="1" type="ORF">Lalb_Chr07g0185951</name>
</gene>
<evidence type="ECO:0000313" key="2">
    <source>
        <dbReference type="Proteomes" id="UP000447434"/>
    </source>
</evidence>
<reference evidence="2" key="1">
    <citation type="journal article" date="2020" name="Nat. Commun.">
        <title>Genome sequence of the cluster root forming white lupin.</title>
        <authorList>
            <person name="Hufnagel B."/>
            <person name="Marques A."/>
            <person name="Soriano A."/>
            <person name="Marques L."/>
            <person name="Divol F."/>
            <person name="Doumas P."/>
            <person name="Sallet E."/>
            <person name="Mancinotti D."/>
            <person name="Carrere S."/>
            <person name="Marande W."/>
            <person name="Arribat S."/>
            <person name="Keller J."/>
            <person name="Huneau C."/>
            <person name="Blein T."/>
            <person name="Aime D."/>
            <person name="Laguerre M."/>
            <person name="Taylor J."/>
            <person name="Schubert V."/>
            <person name="Nelson M."/>
            <person name="Geu-Flores F."/>
            <person name="Crespi M."/>
            <person name="Gallardo-Guerrero K."/>
            <person name="Delaux P.-M."/>
            <person name="Salse J."/>
            <person name="Berges H."/>
            <person name="Guyot R."/>
            <person name="Gouzy J."/>
            <person name="Peret B."/>
        </authorList>
    </citation>
    <scope>NUCLEOTIDE SEQUENCE [LARGE SCALE GENOMIC DNA]</scope>
    <source>
        <strain evidence="2">cv. Amiga</strain>
    </source>
</reference>
<comment type="caution">
    <text evidence="1">The sequence shown here is derived from an EMBL/GenBank/DDBJ whole genome shotgun (WGS) entry which is preliminary data.</text>
</comment>
<dbReference type="EMBL" id="WOCE01000007">
    <property type="protein sequence ID" value="KAE9610376.1"/>
    <property type="molecule type" value="Genomic_DNA"/>
</dbReference>